<evidence type="ECO:0000256" key="1">
    <source>
        <dbReference type="ARBA" id="ARBA00022801"/>
    </source>
</evidence>
<organism evidence="4 5">
    <name type="scientific">Mesorhizobium liriopis</name>
    <dbReference type="NCBI Taxonomy" id="2953882"/>
    <lineage>
        <taxon>Bacteria</taxon>
        <taxon>Pseudomonadati</taxon>
        <taxon>Pseudomonadota</taxon>
        <taxon>Alphaproteobacteria</taxon>
        <taxon>Hyphomicrobiales</taxon>
        <taxon>Phyllobacteriaceae</taxon>
        <taxon>Mesorhizobium</taxon>
    </lineage>
</organism>
<protein>
    <submittedName>
        <fullName evidence="4">Nucleoside hydrolase</fullName>
    </submittedName>
</protein>
<dbReference type="PANTHER" id="PTHR12304:SF4">
    <property type="entry name" value="URIDINE NUCLEOSIDASE"/>
    <property type="match status" value="1"/>
</dbReference>
<dbReference type="Gene3D" id="3.90.245.10">
    <property type="entry name" value="Ribonucleoside hydrolase-like"/>
    <property type="match status" value="1"/>
</dbReference>
<dbReference type="RefSeq" id="WP_252822484.1">
    <property type="nucleotide sequence ID" value="NZ_JAMXQS010000011.1"/>
</dbReference>
<feature type="domain" description="Inosine/uridine-preferring nucleoside hydrolase" evidence="3">
    <location>
        <begin position="5"/>
        <end position="296"/>
    </location>
</feature>
<evidence type="ECO:0000259" key="3">
    <source>
        <dbReference type="Pfam" id="PF01156"/>
    </source>
</evidence>
<dbReference type="InterPro" id="IPR036452">
    <property type="entry name" value="Ribo_hydro-like"/>
</dbReference>
<dbReference type="InterPro" id="IPR001910">
    <property type="entry name" value="Inosine/uridine_hydrolase_dom"/>
</dbReference>
<name>A0ABT1CCG4_9HYPH</name>
<proteinExistence type="predicted"/>
<accession>A0ABT1CCG4</accession>
<dbReference type="Proteomes" id="UP001205906">
    <property type="component" value="Unassembled WGS sequence"/>
</dbReference>
<gene>
    <name evidence="4" type="ORF">NGM99_20610</name>
</gene>
<keyword evidence="2" id="KW-0326">Glycosidase</keyword>
<dbReference type="InterPro" id="IPR023186">
    <property type="entry name" value="IUNH"/>
</dbReference>
<evidence type="ECO:0000313" key="4">
    <source>
        <dbReference type="EMBL" id="MCO6052193.1"/>
    </source>
</evidence>
<dbReference type="Pfam" id="PF01156">
    <property type="entry name" value="IU_nuc_hydro"/>
    <property type="match status" value="1"/>
</dbReference>
<dbReference type="EMBL" id="JAMXQS010000011">
    <property type="protein sequence ID" value="MCO6052193.1"/>
    <property type="molecule type" value="Genomic_DNA"/>
</dbReference>
<keyword evidence="5" id="KW-1185">Reference proteome</keyword>
<evidence type="ECO:0000313" key="5">
    <source>
        <dbReference type="Proteomes" id="UP001205906"/>
    </source>
</evidence>
<dbReference type="SUPFAM" id="SSF53590">
    <property type="entry name" value="Nucleoside hydrolase"/>
    <property type="match status" value="1"/>
</dbReference>
<dbReference type="PANTHER" id="PTHR12304">
    <property type="entry name" value="INOSINE-URIDINE PREFERRING NUCLEOSIDE HYDROLASE"/>
    <property type="match status" value="1"/>
</dbReference>
<keyword evidence="1 4" id="KW-0378">Hydrolase</keyword>
<reference evidence="4 5" key="1">
    <citation type="submission" date="2022-06" db="EMBL/GenBank/DDBJ databases">
        <title>Mesorhizobium sp. strain RP14 Genome sequencing and assembly.</title>
        <authorList>
            <person name="Kim I."/>
        </authorList>
    </citation>
    <scope>NUCLEOTIDE SEQUENCE [LARGE SCALE GENOMIC DNA]</scope>
    <source>
        <strain evidence="5">RP14(2022)</strain>
    </source>
</reference>
<evidence type="ECO:0000256" key="2">
    <source>
        <dbReference type="ARBA" id="ARBA00023295"/>
    </source>
</evidence>
<sequence>MNLRIIHDCDPGNDDALAILVASGHSGLELAAVTTGAGHLEAHRTARNAAITLSYARPVPVSAGAVGPLVRERLVAGVLDQTSALDPERPDLPAVPLDPRHSVELMADTLKAANKTTIVCTGPFTNLAMLLRAYPDLASRIERVVSLGGAWGLGNKTAAAEWNMLCDPEAAAVVFGSGVPIRLVPLDVTPELGIDADLAGEVESMGGPMAGFAAELLHSLVLTFRPGLLGPTLMPLNDPVAPLLAAEPALARWAPARVEVELAGRHTYGRTVVDFACRAGMPANCEVAIGLDPRALRRAFLDALRRLASSSSNSETPS</sequence>
<dbReference type="GO" id="GO:0016787">
    <property type="term" value="F:hydrolase activity"/>
    <property type="evidence" value="ECO:0007669"/>
    <property type="project" value="UniProtKB-KW"/>
</dbReference>
<comment type="caution">
    <text evidence="4">The sequence shown here is derived from an EMBL/GenBank/DDBJ whole genome shotgun (WGS) entry which is preliminary data.</text>
</comment>